<comment type="caution">
    <text evidence="1">The sequence shown here is derived from an EMBL/GenBank/DDBJ whole genome shotgun (WGS) entry which is preliminary data.</text>
</comment>
<dbReference type="EMBL" id="MLJW01000040">
    <property type="protein sequence ID" value="OIR07032.1"/>
    <property type="molecule type" value="Genomic_DNA"/>
</dbReference>
<proteinExistence type="predicted"/>
<dbReference type="InterPro" id="IPR038636">
    <property type="entry name" value="Wzi_sf"/>
</dbReference>
<dbReference type="Pfam" id="PF14052">
    <property type="entry name" value="Caps_assemb_Wzi"/>
    <property type="match status" value="1"/>
</dbReference>
<dbReference type="AlphaFoldDB" id="A0A1J5SSN7"/>
<dbReference type="Gene3D" id="2.40.160.130">
    <property type="entry name" value="Capsule assembly protein Wzi"/>
    <property type="match status" value="1"/>
</dbReference>
<accession>A0A1J5SSN7</accession>
<organism evidence="1">
    <name type="scientific">mine drainage metagenome</name>
    <dbReference type="NCBI Taxonomy" id="410659"/>
    <lineage>
        <taxon>unclassified sequences</taxon>
        <taxon>metagenomes</taxon>
        <taxon>ecological metagenomes</taxon>
    </lineage>
</organism>
<dbReference type="InterPro" id="IPR026950">
    <property type="entry name" value="Caps_assemb_Wzi"/>
</dbReference>
<reference evidence="1" key="1">
    <citation type="submission" date="2016-10" db="EMBL/GenBank/DDBJ databases">
        <title>Sequence of Gallionella enrichment culture.</title>
        <authorList>
            <person name="Poehlein A."/>
            <person name="Muehling M."/>
            <person name="Daniel R."/>
        </authorList>
    </citation>
    <scope>NUCLEOTIDE SEQUENCE</scope>
</reference>
<sequence length="519" mass="58799">MANDYLRREQLNNSSFINVSFCVRPVPLHYLDSTVEGLQWNKTKKLTTKSSIFSALEWLPFTISQEYNSLHPYGWNDGAMIPAAGYQVLMSAGIYAQIGKLSVQIQPEIIAAQNSNFETFSIGNYDAIWASYYQWLNTSDIPERFGDNKYKRILPGQSSVRYNAGNMSIGISTENMWWGPGRHNALVMSNNASGFLHATINTVKPIETKIGAFEGQIIGGQLSNSNILPPDINRANNGVLLYQPKNPDERYISGMVLTWQPKWVRGLFLGFAKASYLYKSDISGIADILPLEGIMQSNSEKQNKKSSLGSVFFRYVMPEENAEVYAEYGRSDRSASIINLISDKDYPRGYVVGMRKLSDKRANGGQIEFAAEVTQLELPNATLINQAKSWYTNDYVRQGYTNNGKVIGAGIGPGSNSQMIDISWVKGMNKIGLMFERLVHNNDFYYYAFTSPPDYTRHWIDLSTTFHADWKYKRFLFSSEVALIRSLNYEWYVIPGSAYFKNGYDFLNLHGRLSVSYRL</sequence>
<protein>
    <recommendedName>
        <fullName evidence="2">Capsule assembly protein Wzi</fullName>
    </recommendedName>
</protein>
<evidence type="ECO:0008006" key="2">
    <source>
        <dbReference type="Google" id="ProtNLM"/>
    </source>
</evidence>
<evidence type="ECO:0000313" key="1">
    <source>
        <dbReference type="EMBL" id="OIR07032.1"/>
    </source>
</evidence>
<name>A0A1J5SSN7_9ZZZZ</name>
<gene>
    <name evidence="1" type="ORF">GALL_109390</name>
</gene>